<comment type="cofactor">
    <cofactor evidence="1">
        <name>heme</name>
        <dbReference type="ChEBI" id="CHEBI:30413"/>
    </cofactor>
</comment>
<proteinExistence type="inferred from homology"/>
<keyword evidence="3" id="KW-0479">Metal-binding</keyword>
<evidence type="ECO:0000256" key="1">
    <source>
        <dbReference type="ARBA" id="ARBA00001971"/>
    </source>
</evidence>
<dbReference type="PRINTS" id="PR00385">
    <property type="entry name" value="P450"/>
</dbReference>
<keyword evidence="3" id="KW-0560">Oxidoreductase</keyword>
<dbReference type="Gene3D" id="1.10.630.10">
    <property type="entry name" value="Cytochrome P450"/>
    <property type="match status" value="1"/>
</dbReference>
<gene>
    <name evidence="4" type="ORF">DQP57_07650</name>
</gene>
<sequence>MVETQRIARAATPAGPGLAGMFKFAWTLPRRGDTAFDDLFDRYGDVVWLSPPPPISRLVGAKVAFVRDPALIKPLFTAAADDANAPQPHRVMDPFWGDRSVFLVDGPDHRRLRKLMVPRLRGDALTRWQEFIVTRTEHEVHGWADEPTVAVYPRMLELSLEAILKVVLSVPDSTMPQWKSAWRALLGTAASGQVAIRSTLRSVGGLRLWPRFQRELRRCDELVYDEIAHRRRHPELEYHDVVDSLLRADGNALSDKEIRDQVVGIMIGGYDPPATLVSWVIERLVRTPHALAAATAEVRRGTELTYLNAVVQETLRLRPPFMFVSRFVPRPLSLAGHYFPGGTTIMAVIQSVHRHPDLYEEPKAFRPERFLQHRPSSYELIPFGGGEHRCLGDRLAIFEVTHILATVLRSVDLTAVDPRDEPIRLEVGLVPGRGATVRAARVE</sequence>
<dbReference type="PANTHER" id="PTHR24305:SF166">
    <property type="entry name" value="CYTOCHROME P450 12A4, MITOCHONDRIAL-RELATED"/>
    <property type="match status" value="1"/>
</dbReference>
<evidence type="ECO:0008006" key="6">
    <source>
        <dbReference type="Google" id="ProtNLM"/>
    </source>
</evidence>
<evidence type="ECO:0000313" key="5">
    <source>
        <dbReference type="Proteomes" id="UP000250915"/>
    </source>
</evidence>
<keyword evidence="3" id="KW-0408">Iron</keyword>
<dbReference type="InterPro" id="IPR001128">
    <property type="entry name" value="Cyt_P450"/>
</dbReference>
<dbReference type="InterPro" id="IPR050121">
    <property type="entry name" value="Cytochrome_P450_monoxygenase"/>
</dbReference>
<keyword evidence="3" id="KW-0503">Monooxygenase</keyword>
<accession>A0A329M1G2</accession>
<dbReference type="GO" id="GO:0005506">
    <property type="term" value="F:iron ion binding"/>
    <property type="evidence" value="ECO:0007669"/>
    <property type="project" value="InterPro"/>
</dbReference>
<dbReference type="GO" id="GO:0004497">
    <property type="term" value="F:monooxygenase activity"/>
    <property type="evidence" value="ECO:0007669"/>
    <property type="project" value="UniProtKB-KW"/>
</dbReference>
<dbReference type="RefSeq" id="WP_112632403.1">
    <property type="nucleotide sequence ID" value="NZ_QMEV01000010.1"/>
</dbReference>
<dbReference type="InterPro" id="IPR017972">
    <property type="entry name" value="Cyt_P450_CS"/>
</dbReference>
<dbReference type="InterPro" id="IPR002397">
    <property type="entry name" value="Cyt_P450_B"/>
</dbReference>
<dbReference type="GO" id="GO:0016705">
    <property type="term" value="F:oxidoreductase activity, acting on paired donors, with incorporation or reduction of molecular oxygen"/>
    <property type="evidence" value="ECO:0007669"/>
    <property type="project" value="InterPro"/>
</dbReference>
<dbReference type="SUPFAM" id="SSF48264">
    <property type="entry name" value="Cytochrome P450"/>
    <property type="match status" value="1"/>
</dbReference>
<comment type="caution">
    <text evidence="4">The sequence shown here is derived from an EMBL/GenBank/DDBJ whole genome shotgun (WGS) entry which is preliminary data.</text>
</comment>
<dbReference type="AlphaFoldDB" id="A0A329M1G2"/>
<dbReference type="PRINTS" id="PR00359">
    <property type="entry name" value="BP450"/>
</dbReference>
<evidence type="ECO:0000313" key="4">
    <source>
        <dbReference type="EMBL" id="RAV13744.1"/>
    </source>
</evidence>
<dbReference type="PANTHER" id="PTHR24305">
    <property type="entry name" value="CYTOCHROME P450"/>
    <property type="match status" value="1"/>
</dbReference>
<evidence type="ECO:0000256" key="3">
    <source>
        <dbReference type="RuleBase" id="RU000461"/>
    </source>
</evidence>
<name>A0A329M1G2_9MYCO</name>
<dbReference type="EMBL" id="QMEV01000010">
    <property type="protein sequence ID" value="RAV13744.1"/>
    <property type="molecule type" value="Genomic_DNA"/>
</dbReference>
<organism evidence="4 5">
    <name type="scientific">Mycobacterium colombiense</name>
    <dbReference type="NCBI Taxonomy" id="339268"/>
    <lineage>
        <taxon>Bacteria</taxon>
        <taxon>Bacillati</taxon>
        <taxon>Actinomycetota</taxon>
        <taxon>Actinomycetes</taxon>
        <taxon>Mycobacteriales</taxon>
        <taxon>Mycobacteriaceae</taxon>
        <taxon>Mycobacterium</taxon>
        <taxon>Mycobacterium avium complex (MAC)</taxon>
    </lineage>
</organism>
<reference evidence="4 5" key="1">
    <citation type="submission" date="2018-06" db="EMBL/GenBank/DDBJ databases">
        <title>NTM in soil in Japan.</title>
        <authorList>
            <person name="Ohya K."/>
        </authorList>
    </citation>
    <scope>NUCLEOTIDE SEQUENCE [LARGE SCALE GENOMIC DNA]</scope>
    <source>
        <strain evidence="4 5">GF28</strain>
    </source>
</reference>
<dbReference type="Pfam" id="PF00067">
    <property type="entry name" value="p450"/>
    <property type="match status" value="1"/>
</dbReference>
<comment type="similarity">
    <text evidence="2 3">Belongs to the cytochrome P450 family.</text>
</comment>
<dbReference type="Proteomes" id="UP000250915">
    <property type="component" value="Unassembled WGS sequence"/>
</dbReference>
<evidence type="ECO:0000256" key="2">
    <source>
        <dbReference type="ARBA" id="ARBA00010617"/>
    </source>
</evidence>
<dbReference type="OrthoDB" id="5290182at2"/>
<dbReference type="InterPro" id="IPR036396">
    <property type="entry name" value="Cyt_P450_sf"/>
</dbReference>
<dbReference type="GO" id="GO:0020037">
    <property type="term" value="F:heme binding"/>
    <property type="evidence" value="ECO:0007669"/>
    <property type="project" value="InterPro"/>
</dbReference>
<dbReference type="PROSITE" id="PS00086">
    <property type="entry name" value="CYTOCHROME_P450"/>
    <property type="match status" value="1"/>
</dbReference>
<keyword evidence="3" id="KW-0349">Heme</keyword>
<protein>
    <recommendedName>
        <fullName evidence="6">Cytochrome P450</fullName>
    </recommendedName>
</protein>